<accession>A0A6M3LP65</accession>
<protein>
    <submittedName>
        <fullName evidence="1">Uncharacterized protein</fullName>
    </submittedName>
</protein>
<gene>
    <name evidence="1" type="ORF">MM415B08738_0003</name>
</gene>
<organism evidence="1">
    <name type="scientific">viral metagenome</name>
    <dbReference type="NCBI Taxonomy" id="1070528"/>
    <lineage>
        <taxon>unclassified sequences</taxon>
        <taxon>metagenomes</taxon>
        <taxon>organismal metagenomes</taxon>
    </lineage>
</organism>
<name>A0A6M3LP65_9ZZZZ</name>
<proteinExistence type="predicted"/>
<dbReference type="EMBL" id="MT143399">
    <property type="protein sequence ID" value="QJA96423.1"/>
    <property type="molecule type" value="Genomic_DNA"/>
</dbReference>
<sequence length="52" mass="6285">MRTWWIYRDVFGYIWIIPAWNWQTAKPQNAIGPYWTGEEAISLANKWGWVVN</sequence>
<dbReference type="AlphaFoldDB" id="A0A6M3LP65"/>
<reference evidence="1" key="1">
    <citation type="submission" date="2020-03" db="EMBL/GenBank/DDBJ databases">
        <title>The deep terrestrial virosphere.</title>
        <authorList>
            <person name="Holmfeldt K."/>
            <person name="Nilsson E."/>
            <person name="Simone D."/>
            <person name="Lopez-Fernandez M."/>
            <person name="Wu X."/>
            <person name="de Brujin I."/>
            <person name="Lundin D."/>
            <person name="Andersson A."/>
            <person name="Bertilsson S."/>
            <person name="Dopson M."/>
        </authorList>
    </citation>
    <scope>NUCLEOTIDE SEQUENCE</scope>
    <source>
        <strain evidence="1">MM415B08738</strain>
    </source>
</reference>
<evidence type="ECO:0000313" key="1">
    <source>
        <dbReference type="EMBL" id="QJA96423.1"/>
    </source>
</evidence>